<dbReference type="GO" id="GO:0005525">
    <property type="term" value="F:GTP binding"/>
    <property type="evidence" value="ECO:0007669"/>
    <property type="project" value="UniProtKB-UniRule"/>
</dbReference>
<keyword evidence="2" id="KW-0963">Cytoplasm</keyword>
<keyword evidence="2" id="KW-0479">Metal-binding</keyword>
<dbReference type="Pfam" id="PF03193">
    <property type="entry name" value="RsgA_GTPase"/>
    <property type="match status" value="1"/>
</dbReference>
<organism evidence="4 5">
    <name type="scientific">Pelagovum pacificum</name>
    <dbReference type="NCBI Taxonomy" id="2588711"/>
    <lineage>
        <taxon>Bacteria</taxon>
        <taxon>Pseudomonadati</taxon>
        <taxon>Pseudomonadota</taxon>
        <taxon>Alphaproteobacteria</taxon>
        <taxon>Rhodobacterales</taxon>
        <taxon>Paracoccaceae</taxon>
        <taxon>Pelagovum</taxon>
    </lineage>
</organism>
<proteinExistence type="inferred from homology"/>
<comment type="function">
    <text evidence="2">One of several proteins that assist in the late maturation steps of the functional core of the 30S ribosomal subunit. Helps release RbfA from mature subunits. May play a role in the assembly of ribosomal proteins into the subunit. Circularly permuted GTPase that catalyzes slow GTP hydrolysis, GTPase activity is stimulated by the 30S ribosomal subunit.</text>
</comment>
<keyword evidence="1 2" id="KW-0690">Ribosome biogenesis</keyword>
<keyword evidence="2" id="KW-0862">Zinc</keyword>
<keyword evidence="2" id="KW-0699">rRNA-binding</keyword>
<keyword evidence="2" id="KW-0547">Nucleotide-binding</keyword>
<dbReference type="PROSITE" id="PS50936">
    <property type="entry name" value="ENGC_GTPASE"/>
    <property type="match status" value="1"/>
</dbReference>
<dbReference type="Gene3D" id="3.40.50.300">
    <property type="entry name" value="P-loop containing nucleotide triphosphate hydrolases"/>
    <property type="match status" value="1"/>
</dbReference>
<dbReference type="PANTHER" id="PTHR32120:SF10">
    <property type="entry name" value="SMALL RIBOSOMAL SUBUNIT BIOGENESIS GTPASE RSGA"/>
    <property type="match status" value="1"/>
</dbReference>
<evidence type="ECO:0000256" key="2">
    <source>
        <dbReference type="HAMAP-Rule" id="MF_01820"/>
    </source>
</evidence>
<dbReference type="HAMAP" id="MF_01820">
    <property type="entry name" value="GTPase_RsgA"/>
    <property type="match status" value="1"/>
</dbReference>
<feature type="domain" description="EngC GTPase" evidence="3">
    <location>
        <begin position="101"/>
        <end position="247"/>
    </location>
</feature>
<dbReference type="GO" id="GO:0042274">
    <property type="term" value="P:ribosomal small subunit biogenesis"/>
    <property type="evidence" value="ECO:0007669"/>
    <property type="project" value="UniProtKB-UniRule"/>
</dbReference>
<feature type="binding site" evidence="2">
    <location>
        <position position="279"/>
    </location>
    <ligand>
        <name>Zn(2+)</name>
        <dbReference type="ChEBI" id="CHEBI:29105"/>
    </ligand>
</feature>
<comment type="cofactor">
    <cofactor evidence="2">
        <name>Zn(2+)</name>
        <dbReference type="ChEBI" id="CHEBI:29105"/>
    </cofactor>
    <text evidence="2">Binds 1 zinc ion per subunit.</text>
</comment>
<comment type="similarity">
    <text evidence="2">Belongs to the TRAFAC class YlqF/YawG GTPase family. RsgA subfamily.</text>
</comment>
<dbReference type="EMBL" id="VFFF01000002">
    <property type="protein sequence ID" value="TNY31584.1"/>
    <property type="molecule type" value="Genomic_DNA"/>
</dbReference>
<gene>
    <name evidence="2 4" type="primary">rsgA</name>
    <name evidence="4" type="ORF">FHY64_16400</name>
</gene>
<evidence type="ECO:0000313" key="5">
    <source>
        <dbReference type="Proteomes" id="UP000314011"/>
    </source>
</evidence>
<comment type="subunit">
    <text evidence="2">Monomer. Associates with 30S ribosomal subunit, binds 16S rRNA.</text>
</comment>
<dbReference type="GO" id="GO:0003924">
    <property type="term" value="F:GTPase activity"/>
    <property type="evidence" value="ECO:0007669"/>
    <property type="project" value="UniProtKB-UniRule"/>
</dbReference>
<dbReference type="OrthoDB" id="9809485at2"/>
<name>A0A5C5GC77_9RHOB</name>
<keyword evidence="2" id="KW-0694">RNA-binding</keyword>
<protein>
    <recommendedName>
        <fullName evidence="2">Small ribosomal subunit biogenesis GTPase RsgA</fullName>
        <ecNumber evidence="2">3.6.1.-</ecNumber>
    </recommendedName>
</protein>
<comment type="subcellular location">
    <subcellularLocation>
        <location evidence="2">Cytoplasm</location>
    </subcellularLocation>
</comment>
<dbReference type="RefSeq" id="WP_140196691.1">
    <property type="nucleotide sequence ID" value="NZ_CP065915.1"/>
</dbReference>
<dbReference type="InterPro" id="IPR027417">
    <property type="entry name" value="P-loop_NTPase"/>
</dbReference>
<evidence type="ECO:0000256" key="1">
    <source>
        <dbReference type="ARBA" id="ARBA00022517"/>
    </source>
</evidence>
<feature type="binding site" evidence="2">
    <location>
        <position position="272"/>
    </location>
    <ligand>
        <name>Zn(2+)</name>
        <dbReference type="ChEBI" id="CHEBI:29105"/>
    </ligand>
</feature>
<feature type="binding site" evidence="2">
    <location>
        <begin position="192"/>
        <end position="200"/>
    </location>
    <ligand>
        <name>GTP</name>
        <dbReference type="ChEBI" id="CHEBI:37565"/>
    </ligand>
</feature>
<dbReference type="GO" id="GO:0005737">
    <property type="term" value="C:cytoplasm"/>
    <property type="evidence" value="ECO:0007669"/>
    <property type="project" value="UniProtKB-SubCell"/>
</dbReference>
<feature type="binding site" evidence="2">
    <location>
        <begin position="140"/>
        <end position="143"/>
    </location>
    <ligand>
        <name>GTP</name>
        <dbReference type="ChEBI" id="CHEBI:37565"/>
    </ligand>
</feature>
<dbReference type="GO" id="GO:0046872">
    <property type="term" value="F:metal ion binding"/>
    <property type="evidence" value="ECO:0007669"/>
    <property type="project" value="UniProtKB-KW"/>
</dbReference>
<feature type="binding site" evidence="2">
    <location>
        <position position="285"/>
    </location>
    <ligand>
        <name>Zn(2+)</name>
        <dbReference type="ChEBI" id="CHEBI:29105"/>
    </ligand>
</feature>
<keyword evidence="2" id="KW-0342">GTP-binding</keyword>
<dbReference type="NCBIfam" id="TIGR00157">
    <property type="entry name" value="ribosome small subunit-dependent GTPase A"/>
    <property type="match status" value="1"/>
</dbReference>
<dbReference type="PANTHER" id="PTHR32120">
    <property type="entry name" value="SMALL RIBOSOMAL SUBUNIT BIOGENESIS GTPASE RSGA"/>
    <property type="match status" value="1"/>
</dbReference>
<dbReference type="EC" id="3.6.1.-" evidence="2"/>
<sequence>MTIYSRADLGWRHHFALQCGEITEPDAARLTGIDRDRVSALSPDGPLVLTCPQGLSTGELAVGDWTLFDPDSHRIIRRLEPFSAIKRKAAGREARTQLIAANVDTLGIVTSCNSDFNEARLERYLALASSAGCMPLILLTKADMAEDPDEYRHRATALSPLAVAETLDATDPGELSRLSGWVGTGQTMALVGSSGVGKTTITNGLTGASDLTQDIREDDARGRHTTTARFLKRTVSGGWLIDTPGMRELGLADASDGIAEVFGDIEDLAAACRFNDCSHESEPGCAVKAAIDSGELDPERLKRWDKLKREDRYNSESIAETRARARSLNKLYRGGSARAKEKRRIE</sequence>
<evidence type="ECO:0000259" key="3">
    <source>
        <dbReference type="PROSITE" id="PS50936"/>
    </source>
</evidence>
<comment type="caution">
    <text evidence="4">The sequence shown here is derived from an EMBL/GenBank/DDBJ whole genome shotgun (WGS) entry which is preliminary data.</text>
</comment>
<keyword evidence="5" id="KW-1185">Reference proteome</keyword>
<dbReference type="InterPro" id="IPR004881">
    <property type="entry name" value="Ribosome_biogen_GTPase_RsgA"/>
</dbReference>
<evidence type="ECO:0000313" key="4">
    <source>
        <dbReference type="EMBL" id="TNY31584.1"/>
    </source>
</evidence>
<feature type="binding site" evidence="2">
    <location>
        <position position="277"/>
    </location>
    <ligand>
        <name>Zn(2+)</name>
        <dbReference type="ChEBI" id="CHEBI:29105"/>
    </ligand>
</feature>
<accession>A0A5C5GC77</accession>
<dbReference type="Proteomes" id="UP000314011">
    <property type="component" value="Unassembled WGS sequence"/>
</dbReference>
<dbReference type="GO" id="GO:0019843">
    <property type="term" value="F:rRNA binding"/>
    <property type="evidence" value="ECO:0007669"/>
    <property type="project" value="UniProtKB-KW"/>
</dbReference>
<dbReference type="CDD" id="cd01854">
    <property type="entry name" value="YjeQ_EngC"/>
    <property type="match status" value="1"/>
</dbReference>
<reference evidence="4 5" key="1">
    <citation type="submission" date="2019-06" db="EMBL/GenBank/DDBJ databases">
        <title>Genome of new Rhodobacteraceae sp. SM1903.</title>
        <authorList>
            <person name="Ren X."/>
        </authorList>
    </citation>
    <scope>NUCLEOTIDE SEQUENCE [LARGE SCALE GENOMIC DNA]</scope>
    <source>
        <strain evidence="4 5">SM1903</strain>
    </source>
</reference>
<dbReference type="Gene3D" id="1.10.40.50">
    <property type="entry name" value="Probable gtpase engc, domain 3"/>
    <property type="match status" value="1"/>
</dbReference>
<keyword evidence="2" id="KW-0378">Hydrolase</keyword>
<dbReference type="AlphaFoldDB" id="A0A5C5GC77"/>
<dbReference type="SUPFAM" id="SSF52540">
    <property type="entry name" value="P-loop containing nucleoside triphosphate hydrolases"/>
    <property type="match status" value="1"/>
</dbReference>
<dbReference type="InterPro" id="IPR010914">
    <property type="entry name" value="RsgA_GTPase_dom"/>
</dbReference>